<evidence type="ECO:0000313" key="2">
    <source>
        <dbReference type="Proteomes" id="UP000499080"/>
    </source>
</evidence>
<dbReference type="AlphaFoldDB" id="A0A4Y2J318"/>
<organism evidence="1 2">
    <name type="scientific">Araneus ventricosus</name>
    <name type="common">Orbweaver spider</name>
    <name type="synonym">Epeira ventricosa</name>
    <dbReference type="NCBI Taxonomy" id="182803"/>
    <lineage>
        <taxon>Eukaryota</taxon>
        <taxon>Metazoa</taxon>
        <taxon>Ecdysozoa</taxon>
        <taxon>Arthropoda</taxon>
        <taxon>Chelicerata</taxon>
        <taxon>Arachnida</taxon>
        <taxon>Araneae</taxon>
        <taxon>Araneomorphae</taxon>
        <taxon>Entelegynae</taxon>
        <taxon>Araneoidea</taxon>
        <taxon>Araneidae</taxon>
        <taxon>Araneus</taxon>
    </lineage>
</organism>
<reference evidence="1 2" key="1">
    <citation type="journal article" date="2019" name="Sci. Rep.">
        <title>Orb-weaving spider Araneus ventricosus genome elucidates the spidroin gene catalogue.</title>
        <authorList>
            <person name="Kono N."/>
            <person name="Nakamura H."/>
            <person name="Ohtoshi R."/>
            <person name="Moran D.A.P."/>
            <person name="Shinohara A."/>
            <person name="Yoshida Y."/>
            <person name="Fujiwara M."/>
            <person name="Mori M."/>
            <person name="Tomita M."/>
            <person name="Arakawa K."/>
        </authorList>
    </citation>
    <scope>NUCLEOTIDE SEQUENCE [LARGE SCALE GENOMIC DNA]</scope>
</reference>
<dbReference type="EMBL" id="BGPR01003092">
    <property type="protein sequence ID" value="GBM83572.1"/>
    <property type="molecule type" value="Genomic_DNA"/>
</dbReference>
<proteinExistence type="predicted"/>
<comment type="caution">
    <text evidence="1">The sequence shown here is derived from an EMBL/GenBank/DDBJ whole genome shotgun (WGS) entry which is preliminary data.</text>
</comment>
<gene>
    <name evidence="1" type="ORF">AVEN_74154_1</name>
</gene>
<evidence type="ECO:0000313" key="1">
    <source>
        <dbReference type="EMBL" id="GBM83572.1"/>
    </source>
</evidence>
<dbReference type="OrthoDB" id="10523869at2759"/>
<dbReference type="Proteomes" id="UP000499080">
    <property type="component" value="Unassembled WGS sequence"/>
</dbReference>
<sequence length="184" mass="20854">MFNQFVNKTRRTRTFTNQSSQLPYIFTIADLCHKLTRVHIPISTTHQINKLRVSNYCFRFGDSFKPIVVLVSSVPEFLLERHRGRPRAQYGNWVTGVSPKASHWSGRLRPSGDLTPPFASLLTTATHFGAGGVAGRGVFVGRNREGWNRVSGRRKIVCRFGIPMGRRDLARVGGERNKILFLSR</sequence>
<protein>
    <submittedName>
        <fullName evidence="1">Uncharacterized protein</fullName>
    </submittedName>
</protein>
<keyword evidence="2" id="KW-1185">Reference proteome</keyword>
<name>A0A4Y2J318_ARAVE</name>
<accession>A0A4Y2J318</accession>